<evidence type="ECO:0000313" key="2">
    <source>
        <dbReference type="EMBL" id="NYI86411.1"/>
    </source>
</evidence>
<dbReference type="PROSITE" id="PS50943">
    <property type="entry name" value="HTH_CROC1"/>
    <property type="match status" value="1"/>
</dbReference>
<dbReference type="InterPro" id="IPR011990">
    <property type="entry name" value="TPR-like_helical_dom_sf"/>
</dbReference>
<proteinExistence type="predicted"/>
<protein>
    <recommendedName>
        <fullName evidence="1">HTH cro/C1-type domain-containing protein</fullName>
    </recommendedName>
</protein>
<feature type="domain" description="HTH cro/C1-type" evidence="1">
    <location>
        <begin position="9"/>
        <end position="76"/>
    </location>
</feature>
<reference evidence="2 3" key="1">
    <citation type="submission" date="2020-07" db="EMBL/GenBank/DDBJ databases">
        <title>Sequencing the genomes of 1000 actinobacteria strains.</title>
        <authorList>
            <person name="Klenk H.-P."/>
        </authorList>
    </citation>
    <scope>NUCLEOTIDE SEQUENCE [LARGE SCALE GENOMIC DNA]</scope>
    <source>
        <strain evidence="2 3">DSM 44065</strain>
    </source>
</reference>
<keyword evidence="3" id="KW-1185">Reference proteome</keyword>
<dbReference type="SUPFAM" id="SSF48452">
    <property type="entry name" value="TPR-like"/>
    <property type="match status" value="1"/>
</dbReference>
<accession>A0A853AUV8</accession>
<name>A0A853AUV8_9PSEU</name>
<dbReference type="EMBL" id="JACCFJ010000001">
    <property type="protein sequence ID" value="NYI86411.1"/>
    <property type="molecule type" value="Genomic_DNA"/>
</dbReference>
<dbReference type="AlphaFoldDB" id="A0A853AUV8"/>
<sequence>MDDADMTPLKRARLAAGMSQGQVCAQLRKLRQKRDALPPKESSMKRMYIEWEHGRVDPTDWREELCEVFQLPPAALGFVEVSPPPAIELPTALDVFRIDPELVEMLEEQTNHYRLMDRKVGAAIIPQTVAHVEHMQQLLRNALPGKHFSSAAVALAEGAALAGWQALDAGDIKKAWDLHDIAKTAARQGDDAASLAHVTAQQAYALLDAGRAADAVELIQYAHTPETAKRVPPRLRAWLAAAEAEFLAAAGQGDQARRLLDVAVEVLPSGDTDPELPYLMLNQTHLARWRGHCLARLGASEAVDELTSALDGDQALSSKRAESSLRVDLALALRSRGDIAGSKEHARRAAELAGRTGSARQRARIADLLAD</sequence>
<evidence type="ECO:0000313" key="3">
    <source>
        <dbReference type="Proteomes" id="UP000587002"/>
    </source>
</evidence>
<gene>
    <name evidence="2" type="ORF">HNR68_005041</name>
</gene>
<evidence type="ECO:0000259" key="1">
    <source>
        <dbReference type="PROSITE" id="PS50943"/>
    </source>
</evidence>
<dbReference type="InterPro" id="IPR001387">
    <property type="entry name" value="Cro/C1-type_HTH"/>
</dbReference>
<dbReference type="Gene3D" id="1.25.40.10">
    <property type="entry name" value="Tetratricopeptide repeat domain"/>
    <property type="match status" value="1"/>
</dbReference>
<organism evidence="2 3">
    <name type="scientific">Saccharopolyspora hordei</name>
    <dbReference type="NCBI Taxonomy" id="1838"/>
    <lineage>
        <taxon>Bacteria</taxon>
        <taxon>Bacillati</taxon>
        <taxon>Actinomycetota</taxon>
        <taxon>Actinomycetes</taxon>
        <taxon>Pseudonocardiales</taxon>
        <taxon>Pseudonocardiaceae</taxon>
        <taxon>Saccharopolyspora</taxon>
    </lineage>
</organism>
<dbReference type="Proteomes" id="UP000587002">
    <property type="component" value="Unassembled WGS sequence"/>
</dbReference>
<dbReference type="RefSeq" id="WP_343050402.1">
    <property type="nucleotide sequence ID" value="NZ_BAABFH010000001.1"/>
</dbReference>
<comment type="caution">
    <text evidence="2">The sequence shown here is derived from an EMBL/GenBank/DDBJ whole genome shotgun (WGS) entry which is preliminary data.</text>
</comment>